<dbReference type="InterPro" id="IPR003660">
    <property type="entry name" value="HAMP_dom"/>
</dbReference>
<evidence type="ECO:0000256" key="6">
    <source>
        <dbReference type="ARBA" id="ARBA00022777"/>
    </source>
</evidence>
<evidence type="ECO:0000256" key="5">
    <source>
        <dbReference type="ARBA" id="ARBA00022679"/>
    </source>
</evidence>
<keyword evidence="5" id="KW-0808">Transferase</keyword>
<evidence type="ECO:0000313" key="10">
    <source>
        <dbReference type="EMBL" id="MEI7035783.1"/>
    </source>
</evidence>
<comment type="subcellular location">
    <subcellularLocation>
        <location evidence="2">Membrane</location>
    </subcellularLocation>
</comment>
<dbReference type="InterPro" id="IPR004358">
    <property type="entry name" value="Sig_transdc_His_kin-like_C"/>
</dbReference>
<dbReference type="GO" id="GO:0005524">
    <property type="term" value="F:ATP binding"/>
    <property type="evidence" value="ECO:0007669"/>
    <property type="project" value="UniProtKB-KW"/>
</dbReference>
<feature type="domain" description="Histidine kinase" evidence="8">
    <location>
        <begin position="241"/>
        <end position="451"/>
    </location>
</feature>
<evidence type="ECO:0000259" key="8">
    <source>
        <dbReference type="PROSITE" id="PS50109"/>
    </source>
</evidence>
<dbReference type="PROSITE" id="PS50885">
    <property type="entry name" value="HAMP"/>
    <property type="match status" value="1"/>
</dbReference>
<keyword evidence="7" id="KW-0472">Membrane</keyword>
<keyword evidence="7" id="KW-1133">Transmembrane helix</keyword>
<evidence type="ECO:0000313" key="11">
    <source>
        <dbReference type="Proteomes" id="UP001381174"/>
    </source>
</evidence>
<organism evidence="10 11">
    <name type="scientific">Fulvimonas yonginensis</name>
    <dbReference type="NCBI Taxonomy" id="1495200"/>
    <lineage>
        <taxon>Bacteria</taxon>
        <taxon>Pseudomonadati</taxon>
        <taxon>Pseudomonadota</taxon>
        <taxon>Gammaproteobacteria</taxon>
        <taxon>Lysobacterales</taxon>
        <taxon>Rhodanobacteraceae</taxon>
        <taxon>Fulvimonas</taxon>
    </lineage>
</organism>
<comment type="catalytic activity">
    <reaction evidence="1">
        <text>ATP + protein L-histidine = ADP + protein N-phospho-L-histidine.</text>
        <dbReference type="EC" id="2.7.13.3"/>
    </reaction>
</comment>
<dbReference type="Pfam" id="PF02518">
    <property type="entry name" value="HATPase_c"/>
    <property type="match status" value="1"/>
</dbReference>
<reference evidence="10 11" key="1">
    <citation type="journal article" date="2014" name="Int. J. Syst. Evol. Microbiol.">
        <title>Fulvimonas yonginensis sp. nov., isolated from greenhouse soil, and emended description of the genus Fulvimonas.</title>
        <authorList>
            <person name="Ahn J.H."/>
            <person name="Kim S.J."/>
            <person name="Weon H.Y."/>
            <person name="Hong S.B."/>
            <person name="Seok S.J."/>
            <person name="Kwon S.W."/>
        </authorList>
    </citation>
    <scope>NUCLEOTIDE SEQUENCE [LARGE SCALE GENOMIC DNA]</scope>
    <source>
        <strain evidence="10 11">KACC 16952</strain>
    </source>
</reference>
<dbReference type="PANTHER" id="PTHR43065:SF51">
    <property type="entry name" value="HISTIDINE KINASE"/>
    <property type="match status" value="1"/>
</dbReference>
<gene>
    <name evidence="10" type="ORF">WAT24_03310</name>
</gene>
<name>A0ABU8J933_9GAMM</name>
<dbReference type="PANTHER" id="PTHR43065">
    <property type="entry name" value="SENSOR HISTIDINE KINASE"/>
    <property type="match status" value="1"/>
</dbReference>
<sequence length="456" mass="48969">MSTRTESGAAHAGRMPRFERRVLGGSLLVAAPGLLGALALAWWPPSETTLRWAWLVAMAAATAGLARWQYRRVVFPLYTLAGLLEALREGDYSLRGVAGGVLGDVVYDLNALAERLQQERLDFEESSHLLGKTLAALDSAVMVFDERSRLRLLNPAAQRLLDGERHKLFGLTAAELGLAGLLEGPADRVAVHAFPGRSGRFQLRHAALRAGGRGGRLLVVNDVGRVLREEERAAWQRLLRVLGHEVNNSLAPIQSMAGTLATLVAREPLPEDWREDFRGGLDLIGNRAGALARFLAGYSRLARLPPPQRVAFDLGELIGKVARLVPAAGPARLQITVEAGEPLAVVADADQLEQALINLIGNAVEAARAEVRVRWRRDGECACIEIEDDGEGPPPSDNLFVPFFTTKPGGSGIGLALARQIAEGHDGGVSLAPREDGHCGARARLWLPLTPVASPG</sequence>
<protein>
    <recommendedName>
        <fullName evidence="3">histidine kinase</fullName>
        <ecNumber evidence="3">2.7.13.3</ecNumber>
    </recommendedName>
</protein>
<dbReference type="InterPro" id="IPR005467">
    <property type="entry name" value="His_kinase_dom"/>
</dbReference>
<keyword evidence="11" id="KW-1185">Reference proteome</keyword>
<accession>A0ABU8J933</accession>
<keyword evidence="6" id="KW-0418">Kinase</keyword>
<dbReference type="PROSITE" id="PS50109">
    <property type="entry name" value="HIS_KIN"/>
    <property type="match status" value="1"/>
</dbReference>
<evidence type="ECO:0000259" key="9">
    <source>
        <dbReference type="PROSITE" id="PS50885"/>
    </source>
</evidence>
<evidence type="ECO:0000256" key="2">
    <source>
        <dbReference type="ARBA" id="ARBA00004370"/>
    </source>
</evidence>
<dbReference type="Proteomes" id="UP001381174">
    <property type="component" value="Unassembled WGS sequence"/>
</dbReference>
<evidence type="ECO:0000256" key="3">
    <source>
        <dbReference type="ARBA" id="ARBA00012438"/>
    </source>
</evidence>
<dbReference type="EMBL" id="JBBBNY010000002">
    <property type="protein sequence ID" value="MEI7035783.1"/>
    <property type="molecule type" value="Genomic_DNA"/>
</dbReference>
<dbReference type="SUPFAM" id="SSF55874">
    <property type="entry name" value="ATPase domain of HSP90 chaperone/DNA topoisomerase II/histidine kinase"/>
    <property type="match status" value="1"/>
</dbReference>
<feature type="transmembrane region" description="Helical" evidence="7">
    <location>
        <begin position="21"/>
        <end position="43"/>
    </location>
</feature>
<feature type="domain" description="HAMP" evidence="9">
    <location>
        <begin position="71"/>
        <end position="121"/>
    </location>
</feature>
<comment type="caution">
    <text evidence="10">The sequence shown here is derived from an EMBL/GenBank/DDBJ whole genome shotgun (WGS) entry which is preliminary data.</text>
</comment>
<dbReference type="InterPro" id="IPR003594">
    <property type="entry name" value="HATPase_dom"/>
</dbReference>
<dbReference type="PRINTS" id="PR00344">
    <property type="entry name" value="BCTRLSENSOR"/>
</dbReference>
<keyword evidence="4" id="KW-0597">Phosphoprotein</keyword>
<evidence type="ECO:0000256" key="1">
    <source>
        <dbReference type="ARBA" id="ARBA00000085"/>
    </source>
</evidence>
<keyword evidence="10" id="KW-0547">Nucleotide-binding</keyword>
<dbReference type="SMART" id="SM00387">
    <property type="entry name" value="HATPase_c"/>
    <property type="match status" value="1"/>
</dbReference>
<keyword evidence="10" id="KW-0067">ATP-binding</keyword>
<dbReference type="InterPro" id="IPR036890">
    <property type="entry name" value="HATPase_C_sf"/>
</dbReference>
<evidence type="ECO:0000256" key="7">
    <source>
        <dbReference type="SAM" id="Phobius"/>
    </source>
</evidence>
<dbReference type="RefSeq" id="WP_336806412.1">
    <property type="nucleotide sequence ID" value="NZ_JBBBNY010000002.1"/>
</dbReference>
<proteinExistence type="predicted"/>
<dbReference type="Gene3D" id="3.30.565.10">
    <property type="entry name" value="Histidine kinase-like ATPase, C-terminal domain"/>
    <property type="match status" value="1"/>
</dbReference>
<keyword evidence="7" id="KW-0812">Transmembrane</keyword>
<dbReference type="EC" id="2.7.13.3" evidence="3"/>
<evidence type="ECO:0000256" key="4">
    <source>
        <dbReference type="ARBA" id="ARBA00022553"/>
    </source>
</evidence>